<sequence length="419" mass="47145">ENDFWVGASNGGTEEVWEWNSGLTLKDIGWAKGLSKKTSSRRGQTIRHCMYWAAEHEAFAHQDCGELHHVLCDTSWELDELKIPSYLGKLIHPQQSQRTSNITDEDIIQEEIREVKGISLYESNAHLETQDKCASGYTLVGSQCLMVNVYLKLTHHMALKHCLKQGGRIATLLDPETALEFLSHEYVDNTFWVGASDSVEEGAWVWSDGNEVVSFPWLRGEIYSGSKDHQCLHFNGEKQGFVASNCDVKMNVFCDAPLKTGNSCPSGFTKVLYQCFHINLDKIMTFEEANRYCEEDMLGRLAILQMPDAVMTFIQNTFTGKNFWFGATYNEATGSWCWGSGSSLGFPWGVGQPDNDHEEDCLLLDIQRGFKDASCGQLHHFVCDAPLEYQTGTPFMGVLQNEPVFQDTFFTLSEDGSKG</sequence>
<dbReference type="InterPro" id="IPR001304">
    <property type="entry name" value="C-type_lectin-like"/>
</dbReference>
<evidence type="ECO:0000313" key="3">
    <source>
        <dbReference type="Proteomes" id="UP001497623"/>
    </source>
</evidence>
<reference evidence="2 3" key="1">
    <citation type="submission" date="2024-05" db="EMBL/GenBank/DDBJ databases">
        <authorList>
            <person name="Wallberg A."/>
        </authorList>
    </citation>
    <scope>NUCLEOTIDE SEQUENCE [LARGE SCALE GENOMIC DNA]</scope>
</reference>
<dbReference type="SUPFAM" id="SSF56436">
    <property type="entry name" value="C-type lectin-like"/>
    <property type="match status" value="3"/>
</dbReference>
<feature type="domain" description="C-type lectin" evidence="1">
    <location>
        <begin position="140"/>
        <end position="255"/>
    </location>
</feature>
<name>A0AAV2Q411_MEGNR</name>
<dbReference type="SMART" id="SM00034">
    <property type="entry name" value="CLECT"/>
    <property type="match status" value="2"/>
</dbReference>
<dbReference type="InterPro" id="IPR050801">
    <property type="entry name" value="Ca-Dep_Lectins_ImmuneDev"/>
</dbReference>
<protein>
    <recommendedName>
        <fullName evidence="1">C-type lectin domain-containing protein</fullName>
    </recommendedName>
</protein>
<evidence type="ECO:0000313" key="2">
    <source>
        <dbReference type="EMBL" id="CAL4067932.1"/>
    </source>
</evidence>
<proteinExistence type="predicted"/>
<dbReference type="Proteomes" id="UP001497623">
    <property type="component" value="Unassembled WGS sequence"/>
</dbReference>
<keyword evidence="3" id="KW-1185">Reference proteome</keyword>
<dbReference type="Gene3D" id="3.10.100.10">
    <property type="entry name" value="Mannose-Binding Protein A, subunit A"/>
    <property type="match status" value="2"/>
</dbReference>
<dbReference type="InterPro" id="IPR016186">
    <property type="entry name" value="C-type_lectin-like/link_sf"/>
</dbReference>
<dbReference type="AlphaFoldDB" id="A0AAV2Q411"/>
<feature type="non-terminal residue" evidence="2">
    <location>
        <position position="1"/>
    </location>
</feature>
<evidence type="ECO:0000259" key="1">
    <source>
        <dbReference type="PROSITE" id="PS50041"/>
    </source>
</evidence>
<comment type="caution">
    <text evidence="2">The sequence shown here is derived from an EMBL/GenBank/DDBJ whole genome shotgun (WGS) entry which is preliminary data.</text>
</comment>
<dbReference type="Pfam" id="PF00059">
    <property type="entry name" value="Lectin_C"/>
    <property type="match status" value="2"/>
</dbReference>
<organism evidence="2 3">
    <name type="scientific">Meganyctiphanes norvegica</name>
    <name type="common">Northern krill</name>
    <name type="synonym">Thysanopoda norvegica</name>
    <dbReference type="NCBI Taxonomy" id="48144"/>
    <lineage>
        <taxon>Eukaryota</taxon>
        <taxon>Metazoa</taxon>
        <taxon>Ecdysozoa</taxon>
        <taxon>Arthropoda</taxon>
        <taxon>Crustacea</taxon>
        <taxon>Multicrustacea</taxon>
        <taxon>Malacostraca</taxon>
        <taxon>Eumalacostraca</taxon>
        <taxon>Eucarida</taxon>
        <taxon>Euphausiacea</taxon>
        <taxon>Euphausiidae</taxon>
        <taxon>Meganyctiphanes</taxon>
    </lineage>
</organism>
<gene>
    <name evidence="2" type="ORF">MNOR_LOCUS6814</name>
</gene>
<dbReference type="InterPro" id="IPR016187">
    <property type="entry name" value="CTDL_fold"/>
</dbReference>
<feature type="domain" description="C-type lectin" evidence="1">
    <location>
        <begin position="1"/>
        <end position="73"/>
    </location>
</feature>
<feature type="domain" description="C-type lectin" evidence="1">
    <location>
        <begin position="275"/>
        <end position="384"/>
    </location>
</feature>
<dbReference type="PROSITE" id="PS50041">
    <property type="entry name" value="C_TYPE_LECTIN_2"/>
    <property type="match status" value="3"/>
</dbReference>
<accession>A0AAV2Q411</accession>
<dbReference type="EMBL" id="CAXKWB010002882">
    <property type="protein sequence ID" value="CAL4067932.1"/>
    <property type="molecule type" value="Genomic_DNA"/>
</dbReference>
<dbReference type="PANTHER" id="PTHR22801">
    <property type="entry name" value="LITHOSTATHINE"/>
    <property type="match status" value="1"/>
</dbReference>
<feature type="non-terminal residue" evidence="2">
    <location>
        <position position="419"/>
    </location>
</feature>
<dbReference type="CDD" id="cd00037">
    <property type="entry name" value="CLECT"/>
    <property type="match status" value="2"/>
</dbReference>
<dbReference type="PANTHER" id="PTHR22801:SF63">
    <property type="entry name" value="C-TYPE LECTIN DOMAIN-CONTAINING PROTEIN"/>
    <property type="match status" value="1"/>
</dbReference>